<name>A0AAE9ZA01_9GAMM</name>
<evidence type="ECO:0000256" key="3">
    <source>
        <dbReference type="ARBA" id="ARBA00022525"/>
    </source>
</evidence>
<dbReference type="Gene3D" id="4.10.220.110">
    <property type="match status" value="1"/>
</dbReference>
<dbReference type="AlphaFoldDB" id="A0AAE9ZA01"/>
<dbReference type="PANTHER" id="PTHR32305">
    <property type="match status" value="1"/>
</dbReference>
<dbReference type="Proteomes" id="UP000032352">
    <property type="component" value="Chromosome"/>
</dbReference>
<evidence type="ECO:0000313" key="8">
    <source>
        <dbReference type="Proteomes" id="UP000032352"/>
    </source>
</evidence>
<evidence type="ECO:0000256" key="1">
    <source>
        <dbReference type="ARBA" id="ARBA00004613"/>
    </source>
</evidence>
<dbReference type="RefSeq" id="WP_044841323.1">
    <property type="nucleotide sequence ID" value="NZ_CP059733.1"/>
</dbReference>
<keyword evidence="8" id="KW-1185">Reference proteome</keyword>
<feature type="domain" description="Gp5/Type VI secretion system Vgr protein OB-fold" evidence="5">
    <location>
        <begin position="385"/>
        <end position="452"/>
    </location>
</feature>
<reference evidence="7 8" key="1">
    <citation type="journal article" date="2015" name="Genome Announc.">
        <title>Draft Genome Sequences of Marine Isolates of Thalassomonas viridans and Thalassomonas actiniarum.</title>
        <authorList>
            <person name="Olonade I."/>
            <person name="van Zyl L.J."/>
            <person name="Trindade M."/>
        </authorList>
    </citation>
    <scope>NUCLEOTIDE SEQUENCE [LARGE SCALE GENOMIC DNA]</scope>
    <source>
        <strain evidence="7 8">XOM25</strain>
    </source>
</reference>
<proteinExistence type="inferred from homology"/>
<dbReference type="Gene3D" id="2.30.110.50">
    <property type="match status" value="1"/>
</dbReference>
<dbReference type="KEGG" id="tvd:SG34_013415"/>
<dbReference type="NCBIfam" id="TIGR03361">
    <property type="entry name" value="VI_Rhs_Vgr"/>
    <property type="match status" value="1"/>
</dbReference>
<dbReference type="InterPro" id="IPR006533">
    <property type="entry name" value="T6SS_Vgr_RhsGE"/>
</dbReference>
<accession>A0AAE9ZA01</accession>
<dbReference type="Pfam" id="PF22178">
    <property type="entry name" value="Gp5_trimer_C"/>
    <property type="match status" value="1"/>
</dbReference>
<keyword evidence="3" id="KW-0964">Secreted</keyword>
<dbReference type="SUPFAM" id="SSF69349">
    <property type="entry name" value="Phage fibre proteins"/>
    <property type="match status" value="1"/>
</dbReference>
<feature type="domain" description="Gp5/Type VI secretion system Vgr C-terminal trimerisation" evidence="6">
    <location>
        <begin position="469"/>
        <end position="580"/>
    </location>
</feature>
<gene>
    <name evidence="7" type="primary">tssI</name>
    <name evidence="7" type="ORF">SG34_013415</name>
</gene>
<dbReference type="SUPFAM" id="SSF69279">
    <property type="entry name" value="Phage tail proteins"/>
    <property type="match status" value="2"/>
</dbReference>
<dbReference type="InterPro" id="IPR050708">
    <property type="entry name" value="T6SS_VgrG/RHS"/>
</dbReference>
<dbReference type="Pfam" id="PF05954">
    <property type="entry name" value="Phage_GPD"/>
    <property type="match status" value="1"/>
</dbReference>
<dbReference type="Gene3D" id="2.40.50.230">
    <property type="entry name" value="Gp5 N-terminal domain"/>
    <property type="match status" value="1"/>
</dbReference>
<dbReference type="InterPro" id="IPR054030">
    <property type="entry name" value="Gp5_Vgr_C"/>
</dbReference>
<evidence type="ECO:0000256" key="2">
    <source>
        <dbReference type="ARBA" id="ARBA00005558"/>
    </source>
</evidence>
<dbReference type="InterPro" id="IPR017847">
    <property type="entry name" value="T6SS_RhsGE_Vgr_subset"/>
</dbReference>
<comment type="subcellular location">
    <subcellularLocation>
        <location evidence="1">Secreted</location>
    </subcellularLocation>
</comment>
<organism evidence="7 8">
    <name type="scientific">Thalassomonas viridans</name>
    <dbReference type="NCBI Taxonomy" id="137584"/>
    <lineage>
        <taxon>Bacteria</taxon>
        <taxon>Pseudomonadati</taxon>
        <taxon>Pseudomonadota</taxon>
        <taxon>Gammaproteobacteria</taxon>
        <taxon>Alteromonadales</taxon>
        <taxon>Colwelliaceae</taxon>
        <taxon>Thalassomonas</taxon>
    </lineage>
</organism>
<evidence type="ECO:0000259" key="6">
    <source>
        <dbReference type="Pfam" id="PF22178"/>
    </source>
</evidence>
<evidence type="ECO:0000256" key="4">
    <source>
        <dbReference type="SAM" id="MobiDB-lite"/>
    </source>
</evidence>
<dbReference type="InterPro" id="IPR037026">
    <property type="entry name" value="Vgr_OB-fold_dom_sf"/>
</dbReference>
<dbReference type="PANTHER" id="PTHR32305:SF15">
    <property type="entry name" value="PROTEIN RHSA-RELATED"/>
    <property type="match status" value="1"/>
</dbReference>
<sequence>MATQSKRQFAINTPLGPDKLLLYKLKGVEALSVPFYYQLELFSEDNSINSDELLAKSLAVSVEVAGGAPRFINGYVTEFYQMEPYLDQFRYFAEIRPWFWLLTLSENCRIFQKQSYPEIVKTVFEELGFCDVEDRLTASYPAQEYVVQFNESDFNFVSRILAQEGIFYFFKHSDNSHILVLADDNTSLEKIGDIHYRASEYRRQQRQSAFIEQWQQQKKVCSGGIRRTDYDYHSPAKNLETLASAPALPSLSGFERFRYPGKYQQRSLGDNYTRLLMEGENKRFETVSGFSNHRLLAAGSVFNLTEYFRERQNRDYLAVSAALSIANDDFKADSGDDDEEVYRCEFTAIPADTTFRPDNKAKKPVMYGPQTAVVVGKSGEEIWTDELGRVKVQFHWDRQGTRDENSSCWIRVSQVHAGSGFGGIDVPRIGEEVIVEFLGGDPDRPIITGRVYNGKNKSPNPLPATAMVSGLKSRSTPKGSGDNSLMFDDSKDNELILLHGQHDMEKNIDHDETVAIGNDRSENVGHDETITIGNNRSESVGKDESVGIGENRSLSVGKDNNENIDKNETITIGANRSLTVGKNLTENVEKDKSVTVSGEVSQSYEKSQRLTVGKDYLQQVEKKIAISVGDEVTVITGDAKISMKKNGDITVKGKNITLDASGKVNIKAGGNIIIKGAKITQN</sequence>
<dbReference type="Pfam" id="PF04717">
    <property type="entry name" value="Phage_base_V"/>
    <property type="match status" value="1"/>
</dbReference>
<feature type="region of interest" description="Disordered" evidence="4">
    <location>
        <begin position="532"/>
        <end position="560"/>
    </location>
</feature>
<evidence type="ECO:0000259" key="5">
    <source>
        <dbReference type="Pfam" id="PF04717"/>
    </source>
</evidence>
<dbReference type="Gene3D" id="3.55.50.10">
    <property type="entry name" value="Baseplate protein-like domains"/>
    <property type="match status" value="1"/>
</dbReference>
<protein>
    <submittedName>
        <fullName evidence="7">Type VI secretion system tip protein VgrG</fullName>
    </submittedName>
</protein>
<dbReference type="NCBIfam" id="TIGR01646">
    <property type="entry name" value="vgr_GE"/>
    <property type="match status" value="1"/>
</dbReference>
<dbReference type="InterPro" id="IPR006531">
    <property type="entry name" value="Gp5/Vgr_OB"/>
</dbReference>
<dbReference type="EMBL" id="CP059733">
    <property type="protein sequence ID" value="WDE07787.1"/>
    <property type="molecule type" value="Genomic_DNA"/>
</dbReference>
<comment type="similarity">
    <text evidence="2">Belongs to the VgrG protein family.</text>
</comment>
<evidence type="ECO:0000313" key="7">
    <source>
        <dbReference type="EMBL" id="WDE07787.1"/>
    </source>
</evidence>
<dbReference type="SUPFAM" id="SSF69255">
    <property type="entry name" value="gp5 N-terminal domain-like"/>
    <property type="match status" value="1"/>
</dbReference>
<reference evidence="7 8" key="2">
    <citation type="journal article" date="2022" name="Mar. Drugs">
        <title>Bioassay-Guided Fractionation Leads to the Detection of Cholic Acid Generated by the Rare Thalassomonas sp.</title>
        <authorList>
            <person name="Pheiffer F."/>
            <person name="Schneider Y.K."/>
            <person name="Hansen E.H."/>
            <person name="Andersen J.H."/>
            <person name="Isaksson J."/>
            <person name="Busche T."/>
            <person name="R C."/>
            <person name="Kalinowski J."/>
            <person name="Zyl L.V."/>
            <person name="Trindade M."/>
        </authorList>
    </citation>
    <scope>NUCLEOTIDE SEQUENCE [LARGE SCALE GENOMIC DNA]</scope>
    <source>
        <strain evidence="7 8">XOM25</strain>
    </source>
</reference>
<dbReference type="GO" id="GO:0005576">
    <property type="term" value="C:extracellular region"/>
    <property type="evidence" value="ECO:0007669"/>
    <property type="project" value="UniProtKB-SubCell"/>
</dbReference>